<dbReference type="Pfam" id="PF00106">
    <property type="entry name" value="adh_short"/>
    <property type="match status" value="1"/>
</dbReference>
<dbReference type="SUPFAM" id="SSF51735">
    <property type="entry name" value="NAD(P)-binding Rossmann-fold domains"/>
    <property type="match status" value="1"/>
</dbReference>
<dbReference type="InterPro" id="IPR020904">
    <property type="entry name" value="Sc_DH/Rdtase_CS"/>
</dbReference>
<evidence type="ECO:0000256" key="1">
    <source>
        <dbReference type="ARBA" id="ARBA00006484"/>
    </source>
</evidence>
<keyword evidence="2" id="KW-0560">Oxidoreductase</keyword>
<dbReference type="PROSITE" id="PS00061">
    <property type="entry name" value="ADH_SHORT"/>
    <property type="match status" value="1"/>
</dbReference>
<sequence length="233" mass="24379">MTESARRPVAVVTGATSGMGWQIALDLARDHEVIAVGRSASALAELDARPNIRAFAADLTDAAARDALVASLDRVDVVVHAAALGGAISLPDSSTDSWLAYLQICVIAPAELTRLCLPLLRSVQGTVIFIGSGAGTRPAPGSAVYTASKHALRGLADVLRIDEAASGVRVSTVAPGPTDTPMLQSSRGEAGLPWEPERYIRPESIARAVRFVVDASPDVQITDVAVRPRREIA</sequence>
<dbReference type="Gene3D" id="3.40.50.720">
    <property type="entry name" value="NAD(P)-binding Rossmann-like Domain"/>
    <property type="match status" value="1"/>
</dbReference>
<dbReference type="Proteomes" id="UP000272015">
    <property type="component" value="Unassembled WGS sequence"/>
</dbReference>
<comment type="caution">
    <text evidence="3">The sequence shown here is derived from an EMBL/GenBank/DDBJ whole genome shotgun (WGS) entry which is preliminary data.</text>
</comment>
<dbReference type="NCBIfam" id="NF006073">
    <property type="entry name" value="PRK08219.1"/>
    <property type="match status" value="1"/>
</dbReference>
<proteinExistence type="inferred from homology"/>
<dbReference type="GO" id="GO:0016491">
    <property type="term" value="F:oxidoreductase activity"/>
    <property type="evidence" value="ECO:0007669"/>
    <property type="project" value="UniProtKB-KW"/>
</dbReference>
<dbReference type="EMBL" id="QZVS01000079">
    <property type="protein sequence ID" value="RJT88935.1"/>
    <property type="molecule type" value="Genomic_DNA"/>
</dbReference>
<dbReference type="GO" id="GO:0016020">
    <property type="term" value="C:membrane"/>
    <property type="evidence" value="ECO:0007669"/>
    <property type="project" value="TreeGrafter"/>
</dbReference>
<reference evidence="3 4" key="1">
    <citation type="submission" date="2018-09" db="EMBL/GenBank/DDBJ databases">
        <title>Novel species of Cryobacterium.</title>
        <authorList>
            <person name="Liu Q."/>
            <person name="Xin Y.-H."/>
        </authorList>
    </citation>
    <scope>NUCLEOTIDE SEQUENCE [LARGE SCALE GENOMIC DNA]</scope>
    <source>
        <strain evidence="3 4">Hh39</strain>
    </source>
</reference>
<dbReference type="PANTHER" id="PTHR44196:SF1">
    <property type="entry name" value="DEHYDROGENASE_REDUCTASE SDR FAMILY MEMBER 7B"/>
    <property type="match status" value="1"/>
</dbReference>
<keyword evidence="4" id="KW-1185">Reference proteome</keyword>
<dbReference type="PANTHER" id="PTHR44196">
    <property type="entry name" value="DEHYDROGENASE/REDUCTASE SDR FAMILY MEMBER 7B"/>
    <property type="match status" value="1"/>
</dbReference>
<accession>A0A3A5MIQ5</accession>
<dbReference type="InterPro" id="IPR036291">
    <property type="entry name" value="NAD(P)-bd_dom_sf"/>
</dbReference>
<evidence type="ECO:0000313" key="4">
    <source>
        <dbReference type="Proteomes" id="UP000272015"/>
    </source>
</evidence>
<organism evidence="3 4">
    <name type="scientific">Cryobacterium melibiosiphilum</name>
    <dbReference type="NCBI Taxonomy" id="995039"/>
    <lineage>
        <taxon>Bacteria</taxon>
        <taxon>Bacillati</taxon>
        <taxon>Actinomycetota</taxon>
        <taxon>Actinomycetes</taxon>
        <taxon>Micrococcales</taxon>
        <taxon>Microbacteriaceae</taxon>
        <taxon>Cryobacterium</taxon>
    </lineage>
</organism>
<gene>
    <name evidence="3" type="ORF">D6T64_08925</name>
</gene>
<evidence type="ECO:0000313" key="3">
    <source>
        <dbReference type="EMBL" id="RJT88935.1"/>
    </source>
</evidence>
<comment type="similarity">
    <text evidence="1">Belongs to the short-chain dehydrogenases/reductases (SDR) family.</text>
</comment>
<dbReference type="OrthoDB" id="158573at2"/>
<name>A0A3A5MIQ5_9MICO</name>
<dbReference type="InterPro" id="IPR002347">
    <property type="entry name" value="SDR_fam"/>
</dbReference>
<evidence type="ECO:0000256" key="2">
    <source>
        <dbReference type="ARBA" id="ARBA00023002"/>
    </source>
</evidence>
<dbReference type="PRINTS" id="PR00081">
    <property type="entry name" value="GDHRDH"/>
</dbReference>
<protein>
    <submittedName>
        <fullName evidence="3">SDR family oxidoreductase</fullName>
    </submittedName>
</protein>
<dbReference type="AlphaFoldDB" id="A0A3A5MIQ5"/>